<gene>
    <name evidence="26" type="ORF">O4220_26485</name>
</gene>
<evidence type="ECO:0000256" key="24">
    <source>
        <dbReference type="SAM" id="MobiDB-lite"/>
    </source>
</evidence>
<evidence type="ECO:0000256" key="23">
    <source>
        <dbReference type="ARBA" id="ARBA00048180"/>
    </source>
</evidence>
<comment type="catalytic activity">
    <reaction evidence="13">
        <text>(5Z,8Z,11Z,14Z)-eicosatetraenoyl-CoA + H2O = (5Z,8Z,11Z,14Z)-eicosatetraenoate + CoA + H(+)</text>
        <dbReference type="Rhea" id="RHEA:40151"/>
        <dbReference type="ChEBI" id="CHEBI:15377"/>
        <dbReference type="ChEBI" id="CHEBI:15378"/>
        <dbReference type="ChEBI" id="CHEBI:32395"/>
        <dbReference type="ChEBI" id="CHEBI:57287"/>
        <dbReference type="ChEBI" id="CHEBI:57368"/>
    </reaction>
    <physiologicalReaction direction="left-to-right" evidence="13">
        <dbReference type="Rhea" id="RHEA:40152"/>
    </physiologicalReaction>
</comment>
<evidence type="ECO:0000256" key="8">
    <source>
        <dbReference type="ARBA" id="ARBA00022832"/>
    </source>
</evidence>
<keyword evidence="7" id="KW-0378">Hydrolase</keyword>
<evidence type="ECO:0000313" key="26">
    <source>
        <dbReference type="EMBL" id="MCZ4522084.1"/>
    </source>
</evidence>
<comment type="caution">
    <text evidence="26">The sequence shown here is derived from an EMBL/GenBank/DDBJ whole genome shotgun (WGS) entry which is preliminary data.</text>
</comment>
<keyword evidence="4" id="KW-1003">Cell membrane</keyword>
<dbReference type="PANTHER" id="PTHR12418:SF19">
    <property type="entry name" value="ACYL-COENZYME A THIOESTERASE THEM4"/>
    <property type="match status" value="1"/>
</dbReference>
<feature type="compositionally biased region" description="Basic and acidic residues" evidence="24">
    <location>
        <begin position="1"/>
        <end position="19"/>
    </location>
</feature>
<feature type="region of interest" description="Disordered" evidence="24">
    <location>
        <begin position="1"/>
        <end position="30"/>
    </location>
</feature>
<evidence type="ECO:0000256" key="22">
    <source>
        <dbReference type="ARBA" id="ARBA00048074"/>
    </source>
</evidence>
<evidence type="ECO:0000256" key="16">
    <source>
        <dbReference type="ARBA" id="ARBA00038848"/>
    </source>
</evidence>
<accession>A0ABT4MM54</accession>
<keyword evidence="6" id="KW-0053">Apoptosis</keyword>
<comment type="catalytic activity">
    <reaction evidence="21">
        <text>decanoyl-CoA + H2O = decanoate + CoA + H(+)</text>
        <dbReference type="Rhea" id="RHEA:40059"/>
        <dbReference type="ChEBI" id="CHEBI:15377"/>
        <dbReference type="ChEBI" id="CHEBI:15378"/>
        <dbReference type="ChEBI" id="CHEBI:27689"/>
        <dbReference type="ChEBI" id="CHEBI:57287"/>
        <dbReference type="ChEBI" id="CHEBI:61430"/>
    </reaction>
    <physiologicalReaction direction="left-to-right" evidence="21">
        <dbReference type="Rhea" id="RHEA:40060"/>
    </physiologicalReaction>
</comment>
<comment type="catalytic activity">
    <reaction evidence="20">
        <text>hexadecanoyl-CoA + H2O = hexadecanoate + CoA + H(+)</text>
        <dbReference type="Rhea" id="RHEA:16645"/>
        <dbReference type="ChEBI" id="CHEBI:7896"/>
        <dbReference type="ChEBI" id="CHEBI:15377"/>
        <dbReference type="ChEBI" id="CHEBI:15378"/>
        <dbReference type="ChEBI" id="CHEBI:57287"/>
        <dbReference type="ChEBI" id="CHEBI:57379"/>
        <dbReference type="EC" id="3.1.2.2"/>
    </reaction>
    <physiologicalReaction direction="left-to-right" evidence="20">
        <dbReference type="Rhea" id="RHEA:16646"/>
    </physiologicalReaction>
</comment>
<keyword evidence="27" id="KW-1185">Reference proteome</keyword>
<dbReference type="InterPro" id="IPR052365">
    <property type="entry name" value="THEM4/THEM5_acyl-CoA_thioest"/>
</dbReference>
<comment type="catalytic activity">
    <reaction evidence="19">
        <text>octanoyl-CoA + H2O = octanoate + CoA + H(+)</text>
        <dbReference type="Rhea" id="RHEA:30143"/>
        <dbReference type="ChEBI" id="CHEBI:15377"/>
        <dbReference type="ChEBI" id="CHEBI:15378"/>
        <dbReference type="ChEBI" id="CHEBI:25646"/>
        <dbReference type="ChEBI" id="CHEBI:57287"/>
        <dbReference type="ChEBI" id="CHEBI:57386"/>
    </reaction>
    <physiologicalReaction direction="left-to-right" evidence="19">
        <dbReference type="Rhea" id="RHEA:30144"/>
    </physiologicalReaction>
</comment>
<evidence type="ECO:0000256" key="4">
    <source>
        <dbReference type="ARBA" id="ARBA00022475"/>
    </source>
</evidence>
<protein>
    <recommendedName>
        <fullName evidence="17">Acyl-coenzyme A thioesterase THEM4</fullName>
        <ecNumber evidence="16">3.1.2.2</ecNumber>
    </recommendedName>
    <alternativeName>
        <fullName evidence="18">Thioesterase superfamily member 4</fullName>
    </alternativeName>
</protein>
<evidence type="ECO:0000256" key="20">
    <source>
        <dbReference type="ARBA" id="ARBA00047734"/>
    </source>
</evidence>
<evidence type="ECO:0000256" key="2">
    <source>
        <dbReference type="ARBA" id="ARBA00004496"/>
    </source>
</evidence>
<evidence type="ECO:0000256" key="15">
    <source>
        <dbReference type="ARBA" id="ARBA00038456"/>
    </source>
</evidence>
<evidence type="ECO:0000256" key="1">
    <source>
        <dbReference type="ARBA" id="ARBA00004170"/>
    </source>
</evidence>
<evidence type="ECO:0000256" key="10">
    <source>
        <dbReference type="ARBA" id="ARBA00023098"/>
    </source>
</evidence>
<keyword evidence="10" id="KW-0443">Lipid metabolism</keyword>
<dbReference type="Gene3D" id="3.10.129.10">
    <property type="entry name" value="Hotdog Thioesterase"/>
    <property type="match status" value="1"/>
</dbReference>
<evidence type="ECO:0000256" key="13">
    <source>
        <dbReference type="ARBA" id="ARBA00035852"/>
    </source>
</evidence>
<comment type="catalytic activity">
    <reaction evidence="14">
        <text>(9Z)-octadecenoyl-CoA + H2O = (9Z)-octadecenoate + CoA + H(+)</text>
        <dbReference type="Rhea" id="RHEA:40139"/>
        <dbReference type="ChEBI" id="CHEBI:15377"/>
        <dbReference type="ChEBI" id="CHEBI:15378"/>
        <dbReference type="ChEBI" id="CHEBI:30823"/>
        <dbReference type="ChEBI" id="CHEBI:57287"/>
        <dbReference type="ChEBI" id="CHEBI:57387"/>
    </reaction>
    <physiologicalReaction direction="left-to-right" evidence="14">
        <dbReference type="Rhea" id="RHEA:40140"/>
    </physiologicalReaction>
</comment>
<dbReference type="EMBL" id="JAPWIJ010000018">
    <property type="protein sequence ID" value="MCZ4522084.1"/>
    <property type="molecule type" value="Genomic_DNA"/>
</dbReference>
<evidence type="ECO:0000256" key="9">
    <source>
        <dbReference type="ARBA" id="ARBA00022946"/>
    </source>
</evidence>
<evidence type="ECO:0000256" key="5">
    <source>
        <dbReference type="ARBA" id="ARBA00022490"/>
    </source>
</evidence>
<evidence type="ECO:0000256" key="17">
    <source>
        <dbReference type="ARBA" id="ARBA00040123"/>
    </source>
</evidence>
<name>A0ABT4MM54_9NOCA</name>
<dbReference type="CDD" id="cd03443">
    <property type="entry name" value="PaaI_thioesterase"/>
    <property type="match status" value="1"/>
</dbReference>
<comment type="catalytic activity">
    <reaction evidence="23">
        <text>tetradecanoyl-CoA + H2O = tetradecanoate + CoA + H(+)</text>
        <dbReference type="Rhea" id="RHEA:40119"/>
        <dbReference type="ChEBI" id="CHEBI:15377"/>
        <dbReference type="ChEBI" id="CHEBI:15378"/>
        <dbReference type="ChEBI" id="CHEBI:30807"/>
        <dbReference type="ChEBI" id="CHEBI:57287"/>
        <dbReference type="ChEBI" id="CHEBI:57385"/>
    </reaction>
    <physiologicalReaction direction="left-to-right" evidence="23">
        <dbReference type="Rhea" id="RHEA:40120"/>
    </physiologicalReaction>
</comment>
<dbReference type="InterPro" id="IPR006683">
    <property type="entry name" value="Thioestr_dom"/>
</dbReference>
<evidence type="ECO:0000256" key="6">
    <source>
        <dbReference type="ARBA" id="ARBA00022703"/>
    </source>
</evidence>
<dbReference type="InterPro" id="IPR029069">
    <property type="entry name" value="HotDog_dom_sf"/>
</dbReference>
<keyword evidence="5" id="KW-0963">Cytoplasm</keyword>
<keyword evidence="8" id="KW-0276">Fatty acid metabolism</keyword>
<keyword evidence="11" id="KW-0472">Membrane</keyword>
<evidence type="ECO:0000256" key="11">
    <source>
        <dbReference type="ARBA" id="ARBA00023136"/>
    </source>
</evidence>
<keyword evidence="9" id="KW-0809">Transit peptide</keyword>
<comment type="subcellular location">
    <subcellularLocation>
        <location evidence="3">Cell projection</location>
        <location evidence="3">Ruffle membrane</location>
    </subcellularLocation>
    <subcellularLocation>
        <location evidence="2">Cytoplasm</location>
    </subcellularLocation>
    <subcellularLocation>
        <location evidence="1">Membrane</location>
        <topology evidence="1">Peripheral membrane protein</topology>
    </subcellularLocation>
</comment>
<dbReference type="Proteomes" id="UP001081071">
    <property type="component" value="Unassembled WGS sequence"/>
</dbReference>
<evidence type="ECO:0000313" key="27">
    <source>
        <dbReference type="Proteomes" id="UP001081071"/>
    </source>
</evidence>
<evidence type="ECO:0000256" key="12">
    <source>
        <dbReference type="ARBA" id="ARBA00023273"/>
    </source>
</evidence>
<evidence type="ECO:0000256" key="3">
    <source>
        <dbReference type="ARBA" id="ARBA00004632"/>
    </source>
</evidence>
<evidence type="ECO:0000256" key="14">
    <source>
        <dbReference type="ARBA" id="ARBA00037002"/>
    </source>
</evidence>
<dbReference type="SUPFAM" id="SSF54637">
    <property type="entry name" value="Thioesterase/thiol ester dehydrase-isomerase"/>
    <property type="match status" value="1"/>
</dbReference>
<evidence type="ECO:0000259" key="25">
    <source>
        <dbReference type="Pfam" id="PF03061"/>
    </source>
</evidence>
<proteinExistence type="inferred from homology"/>
<dbReference type="Pfam" id="PF03061">
    <property type="entry name" value="4HBT"/>
    <property type="match status" value="1"/>
</dbReference>
<evidence type="ECO:0000256" key="19">
    <source>
        <dbReference type="ARBA" id="ARBA00047588"/>
    </source>
</evidence>
<dbReference type="PANTHER" id="PTHR12418">
    <property type="entry name" value="ACYL-COENZYME A THIOESTERASE THEM4"/>
    <property type="match status" value="1"/>
</dbReference>
<dbReference type="RefSeq" id="WP_269608526.1">
    <property type="nucleotide sequence ID" value="NZ_JAPWIJ010000018.1"/>
</dbReference>
<evidence type="ECO:0000256" key="7">
    <source>
        <dbReference type="ARBA" id="ARBA00022801"/>
    </source>
</evidence>
<comment type="catalytic activity">
    <reaction evidence="22">
        <text>dodecanoyl-CoA + H2O = dodecanoate + CoA + H(+)</text>
        <dbReference type="Rhea" id="RHEA:30135"/>
        <dbReference type="ChEBI" id="CHEBI:15377"/>
        <dbReference type="ChEBI" id="CHEBI:15378"/>
        <dbReference type="ChEBI" id="CHEBI:18262"/>
        <dbReference type="ChEBI" id="CHEBI:57287"/>
        <dbReference type="ChEBI" id="CHEBI:57375"/>
    </reaction>
    <physiologicalReaction direction="left-to-right" evidence="22">
        <dbReference type="Rhea" id="RHEA:30136"/>
    </physiologicalReaction>
</comment>
<organism evidence="26 27">
    <name type="scientific">Rhodococcus ruber</name>
    <dbReference type="NCBI Taxonomy" id="1830"/>
    <lineage>
        <taxon>Bacteria</taxon>
        <taxon>Bacillati</taxon>
        <taxon>Actinomycetota</taxon>
        <taxon>Actinomycetes</taxon>
        <taxon>Mycobacteriales</taxon>
        <taxon>Nocardiaceae</taxon>
        <taxon>Rhodococcus</taxon>
    </lineage>
</organism>
<evidence type="ECO:0000256" key="18">
    <source>
        <dbReference type="ARBA" id="ARBA00043210"/>
    </source>
</evidence>
<sequence>MTDPKQLDRDYDHHGDRSGARGTTRGGFPRFVPAKVGPEYGQLLEALRTVQDLAVSTSLPAEVAEAAAGKARELIELLTPHVVAEGRQTAGRVPRLPGRGSLLLMPWIIEKIDADGVRSRGMFRRFHLGGNSAAHGGTLPLLFDDLFGLIQHAYGRPISRTAYLHIDYRKVTPLNTELIVEGAVDRVEGRKTFINARLTDLDGNLLADCEALMVQLLPGQQ</sequence>
<evidence type="ECO:0000256" key="21">
    <source>
        <dbReference type="ARBA" id="ARBA00047969"/>
    </source>
</evidence>
<dbReference type="EC" id="3.1.2.2" evidence="16"/>
<comment type="similarity">
    <text evidence="15">Belongs to the THEM4/THEM5 thioesterase family.</text>
</comment>
<reference evidence="26" key="1">
    <citation type="submission" date="2022-12" db="EMBL/GenBank/DDBJ databases">
        <authorList>
            <person name="Krivoruchko A.V."/>
            <person name="Elkin A."/>
        </authorList>
    </citation>
    <scope>NUCLEOTIDE SEQUENCE</scope>
    <source>
        <strain evidence="26">IEGM 1391</strain>
    </source>
</reference>
<keyword evidence="12" id="KW-0966">Cell projection</keyword>
<feature type="domain" description="Thioesterase" evidence="25">
    <location>
        <begin position="134"/>
        <end position="206"/>
    </location>
</feature>